<evidence type="ECO:0000256" key="1">
    <source>
        <dbReference type="SAM" id="Phobius"/>
    </source>
</evidence>
<dbReference type="HOGENOM" id="CLU_735806_0_0_1"/>
<organism evidence="3">
    <name type="scientific">Laccaria bicolor (strain S238N-H82 / ATCC MYA-4686)</name>
    <name type="common">Bicoloured deceiver</name>
    <name type="synonym">Laccaria laccata var. bicolor</name>
    <dbReference type="NCBI Taxonomy" id="486041"/>
    <lineage>
        <taxon>Eukaryota</taxon>
        <taxon>Fungi</taxon>
        <taxon>Dikarya</taxon>
        <taxon>Basidiomycota</taxon>
        <taxon>Agaricomycotina</taxon>
        <taxon>Agaricomycetes</taxon>
        <taxon>Agaricomycetidae</taxon>
        <taxon>Agaricales</taxon>
        <taxon>Agaricineae</taxon>
        <taxon>Hydnangiaceae</taxon>
        <taxon>Laccaria</taxon>
    </lineage>
</organism>
<keyword evidence="1" id="KW-0472">Membrane</keyword>
<accession>B0DT65</accession>
<dbReference type="OrthoDB" id="432234at2759"/>
<evidence type="ECO:0000313" key="3">
    <source>
        <dbReference type="Proteomes" id="UP000001194"/>
    </source>
</evidence>
<gene>
    <name evidence="2" type="ORF">LACBIDRAFT_332574</name>
</gene>
<keyword evidence="3" id="KW-1185">Reference proteome</keyword>
<dbReference type="EMBL" id="DS547132">
    <property type="protein sequence ID" value="EDR02222.1"/>
    <property type="molecule type" value="Genomic_DNA"/>
</dbReference>
<dbReference type="RefSeq" id="XP_001887167.1">
    <property type="nucleotide sequence ID" value="XM_001887132.1"/>
</dbReference>
<protein>
    <submittedName>
        <fullName evidence="2">Predicted protein</fullName>
    </submittedName>
</protein>
<dbReference type="KEGG" id="lbc:LACBIDRAFT_332574"/>
<sequence length="376" mass="40488">MPFGGFHIALFGDFPQLPPIGDTPLYSPPSTATTDNGALSRDGSALYWLFVSSFCLRVIHRQQGASIEQENFRKLLLHASKGGLTQEDWTLLDSRAERRLDPATQALFRNAVCLYTTRNDVLDLNMHELQALNQPWSAFDHLVRMWVNAQLAVGQKDGKRGTFYVVVIVMVVPVAFIGLVLCGVVSHCGGPSCHGHHCPSCVVIGGALSSMAVALASSWYIVVCGRPVALASSWYIVVCGRLFALCSSVVVAWSLIPCEQGVRRRGLYTHLKISYCNATLASINPLAAMCFHLALDAVKSDGPRSGDDEQRIGRCSSFDCHVAVGNMAAVVWVGGGDGCSSPVVVRVVMMAGAHRHPWVVGTHGRCGRSGGRSPVV</sequence>
<keyword evidence="1" id="KW-0812">Transmembrane</keyword>
<dbReference type="Proteomes" id="UP000001194">
    <property type="component" value="Unassembled WGS sequence"/>
</dbReference>
<feature type="transmembrane region" description="Helical" evidence="1">
    <location>
        <begin position="201"/>
        <end position="222"/>
    </location>
</feature>
<name>B0DT65_LACBS</name>
<dbReference type="AlphaFoldDB" id="B0DT65"/>
<keyword evidence="1" id="KW-1133">Transmembrane helix</keyword>
<feature type="transmembrane region" description="Helical" evidence="1">
    <location>
        <begin position="234"/>
        <end position="256"/>
    </location>
</feature>
<reference evidence="2 3" key="1">
    <citation type="journal article" date="2008" name="Nature">
        <title>The genome of Laccaria bicolor provides insights into mycorrhizal symbiosis.</title>
        <authorList>
            <person name="Martin F."/>
            <person name="Aerts A."/>
            <person name="Ahren D."/>
            <person name="Brun A."/>
            <person name="Danchin E.G.J."/>
            <person name="Duchaussoy F."/>
            <person name="Gibon J."/>
            <person name="Kohler A."/>
            <person name="Lindquist E."/>
            <person name="Pereda V."/>
            <person name="Salamov A."/>
            <person name="Shapiro H.J."/>
            <person name="Wuyts J."/>
            <person name="Blaudez D."/>
            <person name="Buee M."/>
            <person name="Brokstein P."/>
            <person name="Canbaeck B."/>
            <person name="Cohen D."/>
            <person name="Courty P.E."/>
            <person name="Coutinho P.M."/>
            <person name="Delaruelle C."/>
            <person name="Detter J.C."/>
            <person name="Deveau A."/>
            <person name="DiFazio S."/>
            <person name="Duplessis S."/>
            <person name="Fraissinet-Tachet L."/>
            <person name="Lucic E."/>
            <person name="Frey-Klett P."/>
            <person name="Fourrey C."/>
            <person name="Feussner I."/>
            <person name="Gay G."/>
            <person name="Grimwood J."/>
            <person name="Hoegger P.J."/>
            <person name="Jain P."/>
            <person name="Kilaru S."/>
            <person name="Labbe J."/>
            <person name="Lin Y.C."/>
            <person name="Legue V."/>
            <person name="Le Tacon F."/>
            <person name="Marmeisse R."/>
            <person name="Melayah D."/>
            <person name="Montanini B."/>
            <person name="Muratet M."/>
            <person name="Nehls U."/>
            <person name="Niculita-Hirzel H."/>
            <person name="Oudot-Le Secq M.P."/>
            <person name="Peter M."/>
            <person name="Quesneville H."/>
            <person name="Rajashekar B."/>
            <person name="Reich M."/>
            <person name="Rouhier N."/>
            <person name="Schmutz J."/>
            <person name="Yin T."/>
            <person name="Chalot M."/>
            <person name="Henrissat B."/>
            <person name="Kuees U."/>
            <person name="Lucas S."/>
            <person name="Van de Peer Y."/>
            <person name="Podila G.K."/>
            <person name="Polle A."/>
            <person name="Pukkila P.J."/>
            <person name="Richardson P.M."/>
            <person name="Rouze P."/>
            <person name="Sanders I.R."/>
            <person name="Stajich J.E."/>
            <person name="Tunlid A."/>
            <person name="Tuskan G."/>
            <person name="Grigoriev I.V."/>
        </authorList>
    </citation>
    <scope>NUCLEOTIDE SEQUENCE [LARGE SCALE GENOMIC DNA]</scope>
    <source>
        <strain evidence="3">S238N-H82 / ATCC MYA-4686</strain>
    </source>
</reference>
<proteinExistence type="predicted"/>
<dbReference type="GeneID" id="6082801"/>
<feature type="transmembrane region" description="Helical" evidence="1">
    <location>
        <begin position="163"/>
        <end position="189"/>
    </location>
</feature>
<dbReference type="InParanoid" id="B0DT65"/>
<evidence type="ECO:0000313" key="2">
    <source>
        <dbReference type="EMBL" id="EDR02222.1"/>
    </source>
</evidence>